<protein>
    <submittedName>
        <fullName evidence="10">DNA mismatch repair protein MutS</fullName>
    </submittedName>
</protein>
<dbReference type="InterPro" id="IPR007860">
    <property type="entry name" value="DNA_mmatch_repair_MutS_con_dom"/>
</dbReference>
<dbReference type="InterPro" id="IPR045076">
    <property type="entry name" value="MutS"/>
</dbReference>
<accession>A0A7C5HYN8</accession>
<dbReference type="GO" id="GO:0006298">
    <property type="term" value="P:mismatch repair"/>
    <property type="evidence" value="ECO:0007669"/>
    <property type="project" value="InterPro"/>
</dbReference>
<dbReference type="PANTHER" id="PTHR11361">
    <property type="entry name" value="DNA MISMATCH REPAIR PROTEIN MUTS FAMILY MEMBER"/>
    <property type="match status" value="1"/>
</dbReference>
<keyword evidence="4" id="KW-0067">ATP-binding</keyword>
<dbReference type="FunFam" id="3.40.1170.10:FF:000001">
    <property type="entry name" value="DNA mismatch repair protein MutS"/>
    <property type="match status" value="1"/>
</dbReference>
<dbReference type="SUPFAM" id="SSF48334">
    <property type="entry name" value="DNA repair protein MutS, domain III"/>
    <property type="match status" value="1"/>
</dbReference>
<dbReference type="GO" id="GO:0005524">
    <property type="term" value="F:ATP binding"/>
    <property type="evidence" value="ECO:0007669"/>
    <property type="project" value="UniProtKB-KW"/>
</dbReference>
<evidence type="ECO:0000259" key="7">
    <source>
        <dbReference type="Pfam" id="PF01624"/>
    </source>
</evidence>
<proteinExistence type="inferred from homology"/>
<evidence type="ECO:0000256" key="6">
    <source>
        <dbReference type="ARBA" id="ARBA00023204"/>
    </source>
</evidence>
<sequence>MALRELTPMMRQYLEIKDNYKDCILLFRLGDFYEAFFEDAKKISETLQIVLTSRNGNPMAGVPHHAVGQYVKKLLDAGYKVAICEQVEDPATAKGLVKREVTRVLTPGTVLEDDLLPMERNNYLSIMGIHKGKMAFAITDISTGEVGTSVVELDEAKDIIEKYRPSQLVLQESLKEHKDYLLSSMENLFVENLEDWHFAFSSSVEYIKSFYGLASLDALELSEEEITVLGTLFKYLEMTQFKTFSHFSLPSKLNTPDYMQLDSATIENLSLIPSGKKGSLFETLKETATAMGTRRLKKWLLTPLTSKAEINRRLDYVEALIHDSLLHEELRDFLRRVFDIERIATRISSGKTVP</sequence>
<name>A0A7C5HYN8_9BACT</name>
<dbReference type="InterPro" id="IPR016151">
    <property type="entry name" value="DNA_mismatch_repair_MutS_N"/>
</dbReference>
<dbReference type="Pfam" id="PF01624">
    <property type="entry name" value="MutS_I"/>
    <property type="match status" value="1"/>
</dbReference>
<dbReference type="SUPFAM" id="SSF55271">
    <property type="entry name" value="DNA repair protein MutS, domain I"/>
    <property type="match status" value="1"/>
</dbReference>
<reference evidence="10" key="1">
    <citation type="journal article" date="2020" name="mSystems">
        <title>Genome- and Community-Level Interaction Insights into Carbon Utilization and Element Cycling Functions of Hydrothermarchaeota in Hydrothermal Sediment.</title>
        <authorList>
            <person name="Zhou Z."/>
            <person name="Liu Y."/>
            <person name="Xu W."/>
            <person name="Pan J."/>
            <person name="Luo Z.H."/>
            <person name="Li M."/>
        </authorList>
    </citation>
    <scope>NUCLEOTIDE SEQUENCE [LARGE SCALE GENOMIC DNA]</scope>
    <source>
        <strain evidence="10">HyVt-80</strain>
    </source>
</reference>
<dbReference type="EMBL" id="DRTH01000166">
    <property type="protein sequence ID" value="HHF08672.1"/>
    <property type="molecule type" value="Genomic_DNA"/>
</dbReference>
<dbReference type="GO" id="GO:0030983">
    <property type="term" value="F:mismatched DNA binding"/>
    <property type="evidence" value="ECO:0007669"/>
    <property type="project" value="InterPro"/>
</dbReference>
<dbReference type="GO" id="GO:0005829">
    <property type="term" value="C:cytosol"/>
    <property type="evidence" value="ECO:0007669"/>
    <property type="project" value="TreeGrafter"/>
</dbReference>
<keyword evidence="6" id="KW-0234">DNA repair</keyword>
<evidence type="ECO:0000259" key="8">
    <source>
        <dbReference type="Pfam" id="PF05188"/>
    </source>
</evidence>
<dbReference type="InterPro" id="IPR007696">
    <property type="entry name" value="DNA_mismatch_repair_MutS_core"/>
</dbReference>
<dbReference type="Pfam" id="PF05188">
    <property type="entry name" value="MutS_II"/>
    <property type="match status" value="1"/>
</dbReference>
<dbReference type="Pfam" id="PF05192">
    <property type="entry name" value="MutS_III"/>
    <property type="match status" value="1"/>
</dbReference>
<feature type="domain" description="DNA mismatch repair protein MutS core" evidence="9">
    <location>
        <begin position="264"/>
        <end position="352"/>
    </location>
</feature>
<dbReference type="Gene3D" id="3.30.420.110">
    <property type="entry name" value="MutS, connector domain"/>
    <property type="match status" value="1"/>
</dbReference>
<keyword evidence="3" id="KW-0227">DNA damage</keyword>
<evidence type="ECO:0000256" key="4">
    <source>
        <dbReference type="ARBA" id="ARBA00022840"/>
    </source>
</evidence>
<dbReference type="InterPro" id="IPR036678">
    <property type="entry name" value="MutS_con_dom_sf"/>
</dbReference>
<gene>
    <name evidence="10" type="ORF">ENL26_02730</name>
</gene>
<dbReference type="PANTHER" id="PTHR11361:SF34">
    <property type="entry name" value="DNA MISMATCH REPAIR PROTEIN MSH1, MITOCHONDRIAL"/>
    <property type="match status" value="1"/>
</dbReference>
<dbReference type="GO" id="GO:0140664">
    <property type="term" value="F:ATP-dependent DNA damage sensor activity"/>
    <property type="evidence" value="ECO:0007669"/>
    <property type="project" value="InterPro"/>
</dbReference>
<feature type="domain" description="DNA mismatch repair protein MutS-like N-terminal" evidence="7">
    <location>
        <begin position="7"/>
        <end position="113"/>
    </location>
</feature>
<evidence type="ECO:0000256" key="5">
    <source>
        <dbReference type="ARBA" id="ARBA00023125"/>
    </source>
</evidence>
<dbReference type="Gene3D" id="3.40.1170.10">
    <property type="entry name" value="DNA repair protein MutS, domain I"/>
    <property type="match status" value="1"/>
</dbReference>
<evidence type="ECO:0000259" key="9">
    <source>
        <dbReference type="Pfam" id="PF05192"/>
    </source>
</evidence>
<comment type="similarity">
    <text evidence="1">Belongs to the DNA mismatch repair MutS family.</text>
</comment>
<dbReference type="Proteomes" id="UP000886129">
    <property type="component" value="Unassembled WGS sequence"/>
</dbReference>
<dbReference type="AlphaFoldDB" id="A0A7C5HYN8"/>
<organism evidence="10">
    <name type="scientific">Kosmotoga arenicorallina</name>
    <dbReference type="NCBI Taxonomy" id="688066"/>
    <lineage>
        <taxon>Bacteria</taxon>
        <taxon>Thermotogati</taxon>
        <taxon>Thermotogota</taxon>
        <taxon>Thermotogae</taxon>
        <taxon>Kosmotogales</taxon>
        <taxon>Kosmotogaceae</taxon>
        <taxon>Kosmotoga</taxon>
    </lineage>
</organism>
<keyword evidence="2" id="KW-0547">Nucleotide-binding</keyword>
<keyword evidence="5" id="KW-0238">DNA-binding</keyword>
<feature type="domain" description="DNA mismatch repair protein MutS connector" evidence="8">
    <location>
        <begin position="131"/>
        <end position="247"/>
    </location>
</feature>
<feature type="non-terminal residue" evidence="10">
    <location>
        <position position="354"/>
    </location>
</feature>
<evidence type="ECO:0000256" key="1">
    <source>
        <dbReference type="ARBA" id="ARBA00006271"/>
    </source>
</evidence>
<evidence type="ECO:0000313" key="10">
    <source>
        <dbReference type="EMBL" id="HHF08672.1"/>
    </source>
</evidence>
<dbReference type="SUPFAM" id="SSF53150">
    <property type="entry name" value="DNA repair protein MutS, domain II"/>
    <property type="match status" value="1"/>
</dbReference>
<evidence type="ECO:0000256" key="3">
    <source>
        <dbReference type="ARBA" id="ARBA00022763"/>
    </source>
</evidence>
<comment type="caution">
    <text evidence="10">The sequence shown here is derived from an EMBL/GenBank/DDBJ whole genome shotgun (WGS) entry which is preliminary data.</text>
</comment>
<dbReference type="InterPro" id="IPR036187">
    <property type="entry name" value="DNA_mismatch_repair_MutS_sf"/>
</dbReference>
<evidence type="ECO:0000256" key="2">
    <source>
        <dbReference type="ARBA" id="ARBA00022741"/>
    </source>
</evidence>
<dbReference type="InterPro" id="IPR007695">
    <property type="entry name" value="DNA_mismatch_repair_MutS-lik_N"/>
</dbReference>
<dbReference type="Gene3D" id="1.10.1420.10">
    <property type="match status" value="1"/>
</dbReference>